<organism evidence="1 2">
    <name type="scientific">Coniella lustricola</name>
    <dbReference type="NCBI Taxonomy" id="2025994"/>
    <lineage>
        <taxon>Eukaryota</taxon>
        <taxon>Fungi</taxon>
        <taxon>Dikarya</taxon>
        <taxon>Ascomycota</taxon>
        <taxon>Pezizomycotina</taxon>
        <taxon>Sordariomycetes</taxon>
        <taxon>Sordariomycetidae</taxon>
        <taxon>Diaporthales</taxon>
        <taxon>Schizoparmaceae</taxon>
        <taxon>Coniella</taxon>
    </lineage>
</organism>
<dbReference type="OrthoDB" id="4738875at2759"/>
<proteinExistence type="predicted"/>
<dbReference type="Proteomes" id="UP000241462">
    <property type="component" value="Unassembled WGS sequence"/>
</dbReference>
<dbReference type="InParanoid" id="A0A2T3AND8"/>
<evidence type="ECO:0000313" key="2">
    <source>
        <dbReference type="Proteomes" id="UP000241462"/>
    </source>
</evidence>
<keyword evidence="2" id="KW-1185">Reference proteome</keyword>
<accession>A0A2T3AND8</accession>
<evidence type="ECO:0000313" key="1">
    <source>
        <dbReference type="EMBL" id="PSS05169.1"/>
    </source>
</evidence>
<dbReference type="Gene3D" id="3.40.630.30">
    <property type="match status" value="1"/>
</dbReference>
<reference evidence="1 2" key="1">
    <citation type="journal article" date="2018" name="Mycol. Prog.">
        <title>Coniella lustricola, a new species from submerged detritus.</title>
        <authorList>
            <person name="Raudabaugh D.B."/>
            <person name="Iturriaga T."/>
            <person name="Carver A."/>
            <person name="Mondo S."/>
            <person name="Pangilinan J."/>
            <person name="Lipzen A."/>
            <person name="He G."/>
            <person name="Amirebrahimi M."/>
            <person name="Grigoriev I.V."/>
            <person name="Miller A.N."/>
        </authorList>
    </citation>
    <scope>NUCLEOTIDE SEQUENCE [LARGE SCALE GENOMIC DNA]</scope>
    <source>
        <strain evidence="1 2">B22-T-1</strain>
    </source>
</reference>
<dbReference type="EMBL" id="KZ678372">
    <property type="protein sequence ID" value="PSS05169.1"/>
    <property type="molecule type" value="Genomic_DNA"/>
</dbReference>
<gene>
    <name evidence="1" type="ORF">BD289DRAFT_419659</name>
</gene>
<sequence>MLWSELTKSRQKIMGRWLILGCFLPTLVASVLTLTVDEDNYQSPIVSAPQFAFRDATIADIDGIATVHYEAFRQSEASKYIYQFADDVDSGYTWTCERDALLEVFGISKYKFKVLTVPEPKTSLSRANDGIEEKVVSISVWAYEADADASDSDGQYFATRCAGVMANFPSLCVNAEENHHVDVMSEVNEQFNCSAHLNANMTRAVHLQAAVKTAEEESLVKPFARRFKLELLATHPHWDGNGFAAQHLHWGKDELARLNYEIKDAEHQQKNQIPMVLVGTPAGYPLYIAEGFEGVKNISIERLDGKGILWWEAMVYKR</sequence>
<dbReference type="AlphaFoldDB" id="A0A2T3AND8"/>
<protein>
    <submittedName>
        <fullName evidence="1">Uncharacterized protein</fullName>
    </submittedName>
</protein>
<name>A0A2T3AND8_9PEZI</name>